<keyword evidence="3 5" id="KW-1133">Transmembrane helix</keyword>
<dbReference type="PROSITE" id="PS00217">
    <property type="entry name" value="SUGAR_TRANSPORT_2"/>
    <property type="match status" value="1"/>
</dbReference>
<evidence type="ECO:0000256" key="2">
    <source>
        <dbReference type="ARBA" id="ARBA00022692"/>
    </source>
</evidence>
<organism evidence="7 8">
    <name type="scientific">Comamonas testosteroni</name>
    <name type="common">Pseudomonas testosteroni</name>
    <dbReference type="NCBI Taxonomy" id="285"/>
    <lineage>
        <taxon>Bacteria</taxon>
        <taxon>Pseudomonadati</taxon>
        <taxon>Pseudomonadota</taxon>
        <taxon>Betaproteobacteria</taxon>
        <taxon>Burkholderiales</taxon>
        <taxon>Comamonadaceae</taxon>
        <taxon>Comamonas</taxon>
    </lineage>
</organism>
<comment type="caution">
    <text evidence="7">The sequence shown here is derived from an EMBL/GenBank/DDBJ whole genome shotgun (WGS) entry which is preliminary data.</text>
</comment>
<dbReference type="AlphaFoldDB" id="A0A096FDQ7"/>
<proteinExistence type="predicted"/>
<evidence type="ECO:0000256" key="1">
    <source>
        <dbReference type="ARBA" id="ARBA00004141"/>
    </source>
</evidence>
<dbReference type="Gene3D" id="1.20.1250.20">
    <property type="entry name" value="MFS general substrate transporter like domains"/>
    <property type="match status" value="1"/>
</dbReference>
<feature type="transmembrane region" description="Helical" evidence="5">
    <location>
        <begin position="346"/>
        <end position="368"/>
    </location>
</feature>
<feature type="transmembrane region" description="Helical" evidence="5">
    <location>
        <begin position="87"/>
        <end position="106"/>
    </location>
</feature>
<dbReference type="PROSITE" id="PS50850">
    <property type="entry name" value="MFS"/>
    <property type="match status" value="1"/>
</dbReference>
<feature type="transmembrane region" description="Helical" evidence="5">
    <location>
        <begin position="56"/>
        <end position="75"/>
    </location>
</feature>
<feature type="transmembrane region" description="Helical" evidence="5">
    <location>
        <begin position="252"/>
        <end position="272"/>
    </location>
</feature>
<keyword evidence="2 5" id="KW-0812">Transmembrane</keyword>
<sequence length="453" mass="47631">MNLSVVGKMDDKPMSAYQWFVIALCFLINMLDGFDVLVMAFTAASVASHWELSGVQLGYLLSAGLVGMALGSLVIAPWADRIGRRPLIMLCIAIAGVGMLASAYAQSAVQLGALRLFTGLGIGGILASSYVIAGEYASSRWRGLAISLQATAYALGATIGGLIATQLIPSLGWRSVFLYGGVATLVTLPVMFLWLPESLDFLIAKRPSNALEKMNIIRSKVGLEPLAQMPAFNQSAATAGTNRVASLLAPGLAASTLLIWAAFFIVMFGFYFVMSWTPKLLVTAGLSNQQGITGGVLLNVGGIVGTSLIGFLAAKYRLSRVLMLYLVINAALMCAFVSLLGNLGMAFATALAIGVFVNGCVAGLYALTPNIYTATQRVTGLGWAIGVGRIGAIVSPLVAGKLIDASWKPDQLFSLYGLVFLGAALAIYQLHRRNTASTASQSLAMHDAPKTVD</sequence>
<reference evidence="7 8" key="1">
    <citation type="submission" date="2013-09" db="EMBL/GenBank/DDBJ databases">
        <title>High correlation between genotypes and phenotypes of environmental bacteria Comamonas testosteroni strains.</title>
        <authorList>
            <person name="Liu L."/>
            <person name="Zhu W."/>
            <person name="Xia X."/>
            <person name="Xu B."/>
            <person name="Luo M."/>
            <person name="Wang G."/>
        </authorList>
    </citation>
    <scope>NUCLEOTIDE SEQUENCE [LARGE SCALE GENOMIC DNA]</scope>
    <source>
        <strain evidence="7 8">JL40</strain>
    </source>
</reference>
<feature type="domain" description="Major facilitator superfamily (MFS) profile" evidence="6">
    <location>
        <begin position="21"/>
        <end position="435"/>
    </location>
</feature>
<protein>
    <submittedName>
        <fullName evidence="7">MFS transporter</fullName>
    </submittedName>
</protein>
<dbReference type="GO" id="GO:0046943">
    <property type="term" value="F:carboxylic acid transmembrane transporter activity"/>
    <property type="evidence" value="ECO:0007669"/>
    <property type="project" value="TreeGrafter"/>
</dbReference>
<feature type="transmembrane region" description="Helical" evidence="5">
    <location>
        <begin position="292"/>
        <end position="314"/>
    </location>
</feature>
<feature type="transmembrane region" description="Helical" evidence="5">
    <location>
        <begin position="176"/>
        <end position="195"/>
    </location>
</feature>
<feature type="transmembrane region" description="Helical" evidence="5">
    <location>
        <begin position="144"/>
        <end position="164"/>
    </location>
</feature>
<feature type="transmembrane region" description="Helical" evidence="5">
    <location>
        <begin position="112"/>
        <end position="132"/>
    </location>
</feature>
<comment type="subcellular location">
    <subcellularLocation>
        <location evidence="1">Membrane</location>
        <topology evidence="1">Multi-pass membrane protein</topology>
    </subcellularLocation>
</comment>
<dbReference type="SUPFAM" id="SSF103473">
    <property type="entry name" value="MFS general substrate transporter"/>
    <property type="match status" value="1"/>
</dbReference>
<dbReference type="InterPro" id="IPR011701">
    <property type="entry name" value="MFS"/>
</dbReference>
<dbReference type="EMBL" id="AWOR01000056">
    <property type="protein sequence ID" value="KGH27918.1"/>
    <property type="molecule type" value="Genomic_DNA"/>
</dbReference>
<name>A0A096FDQ7_COMTE</name>
<feature type="transmembrane region" description="Helical" evidence="5">
    <location>
        <begin position="20"/>
        <end position="44"/>
    </location>
</feature>
<evidence type="ECO:0000256" key="4">
    <source>
        <dbReference type="ARBA" id="ARBA00023136"/>
    </source>
</evidence>
<dbReference type="RefSeq" id="WP_034371510.1">
    <property type="nucleotide sequence ID" value="NZ_AWOR01000056.1"/>
</dbReference>
<dbReference type="CDD" id="cd17365">
    <property type="entry name" value="MFS_PcaK_like"/>
    <property type="match status" value="1"/>
</dbReference>
<evidence type="ECO:0000256" key="3">
    <source>
        <dbReference type="ARBA" id="ARBA00022989"/>
    </source>
</evidence>
<dbReference type="PANTHER" id="PTHR23508:SF10">
    <property type="entry name" value="CARBOXYLIC ACID TRANSPORTER PROTEIN HOMOLOG"/>
    <property type="match status" value="1"/>
</dbReference>
<feature type="transmembrane region" description="Helical" evidence="5">
    <location>
        <begin position="380"/>
        <end position="399"/>
    </location>
</feature>
<keyword evidence="4 5" id="KW-0472">Membrane</keyword>
<feature type="transmembrane region" description="Helical" evidence="5">
    <location>
        <begin position="321"/>
        <end position="340"/>
    </location>
</feature>
<feature type="transmembrane region" description="Helical" evidence="5">
    <location>
        <begin position="411"/>
        <end position="430"/>
    </location>
</feature>
<dbReference type="GO" id="GO:0005886">
    <property type="term" value="C:plasma membrane"/>
    <property type="evidence" value="ECO:0007669"/>
    <property type="project" value="TreeGrafter"/>
</dbReference>
<accession>A0A096FDQ7</accession>
<evidence type="ECO:0000256" key="5">
    <source>
        <dbReference type="SAM" id="Phobius"/>
    </source>
</evidence>
<dbReference type="InterPro" id="IPR020846">
    <property type="entry name" value="MFS_dom"/>
</dbReference>
<dbReference type="Proteomes" id="UP000029553">
    <property type="component" value="Unassembled WGS sequence"/>
</dbReference>
<evidence type="ECO:0000259" key="6">
    <source>
        <dbReference type="PROSITE" id="PS50850"/>
    </source>
</evidence>
<gene>
    <name evidence="7" type="ORF">P353_16790</name>
</gene>
<dbReference type="InterPro" id="IPR005829">
    <property type="entry name" value="Sugar_transporter_CS"/>
</dbReference>
<dbReference type="InterPro" id="IPR036259">
    <property type="entry name" value="MFS_trans_sf"/>
</dbReference>
<dbReference type="PANTHER" id="PTHR23508">
    <property type="entry name" value="CARBOXYLIC ACID TRANSPORTER PROTEIN HOMOLOG"/>
    <property type="match status" value="1"/>
</dbReference>
<evidence type="ECO:0000313" key="7">
    <source>
        <dbReference type="EMBL" id="KGH27918.1"/>
    </source>
</evidence>
<dbReference type="Pfam" id="PF07690">
    <property type="entry name" value="MFS_1"/>
    <property type="match status" value="1"/>
</dbReference>
<evidence type="ECO:0000313" key="8">
    <source>
        <dbReference type="Proteomes" id="UP000029553"/>
    </source>
</evidence>